<keyword evidence="1" id="KW-0479">Metal-binding</keyword>
<protein>
    <recommendedName>
        <fullName evidence="6">RING-type domain-containing protein</fullName>
    </recommendedName>
</protein>
<dbReference type="PROSITE" id="PS50089">
    <property type="entry name" value="ZF_RING_2"/>
    <property type="match status" value="1"/>
</dbReference>
<evidence type="ECO:0000313" key="7">
    <source>
        <dbReference type="EMBL" id="KAK4234614.1"/>
    </source>
</evidence>
<feature type="compositionally biased region" description="Basic and acidic residues" evidence="5">
    <location>
        <begin position="27"/>
        <end position="39"/>
    </location>
</feature>
<dbReference type="EMBL" id="MU860348">
    <property type="protein sequence ID" value="KAK4234614.1"/>
    <property type="molecule type" value="Genomic_DNA"/>
</dbReference>
<comment type="caution">
    <text evidence="7">The sequence shown here is derived from an EMBL/GenBank/DDBJ whole genome shotgun (WGS) entry which is preliminary data.</text>
</comment>
<dbReference type="InterPro" id="IPR013083">
    <property type="entry name" value="Znf_RING/FYVE/PHD"/>
</dbReference>
<evidence type="ECO:0000256" key="2">
    <source>
        <dbReference type="ARBA" id="ARBA00022771"/>
    </source>
</evidence>
<dbReference type="Gene3D" id="3.30.40.10">
    <property type="entry name" value="Zinc/RING finger domain, C3HC4 (zinc finger)"/>
    <property type="match status" value="1"/>
</dbReference>
<dbReference type="AlphaFoldDB" id="A0AAN7C3F7"/>
<name>A0AAN7C3F7_9PEZI</name>
<dbReference type="SUPFAM" id="SSF57850">
    <property type="entry name" value="RING/U-box"/>
    <property type="match status" value="1"/>
</dbReference>
<dbReference type="InterPro" id="IPR001841">
    <property type="entry name" value="Znf_RING"/>
</dbReference>
<accession>A0AAN7C3F7</accession>
<evidence type="ECO:0000256" key="1">
    <source>
        <dbReference type="ARBA" id="ARBA00022723"/>
    </source>
</evidence>
<dbReference type="Proteomes" id="UP001303760">
    <property type="component" value="Unassembled WGS sequence"/>
</dbReference>
<dbReference type="InterPro" id="IPR027370">
    <property type="entry name" value="Znf-RING_euk"/>
</dbReference>
<evidence type="ECO:0000313" key="8">
    <source>
        <dbReference type="Proteomes" id="UP001303760"/>
    </source>
</evidence>
<evidence type="ECO:0000256" key="4">
    <source>
        <dbReference type="PROSITE-ProRule" id="PRU00175"/>
    </source>
</evidence>
<reference evidence="7" key="2">
    <citation type="submission" date="2023-05" db="EMBL/GenBank/DDBJ databases">
        <authorList>
            <consortium name="Lawrence Berkeley National Laboratory"/>
            <person name="Steindorff A."/>
            <person name="Hensen N."/>
            <person name="Bonometti L."/>
            <person name="Westerberg I."/>
            <person name="Brannstrom I.O."/>
            <person name="Guillou S."/>
            <person name="Cros-Aarteil S."/>
            <person name="Calhoun S."/>
            <person name="Haridas S."/>
            <person name="Kuo A."/>
            <person name="Mondo S."/>
            <person name="Pangilinan J."/>
            <person name="Riley R."/>
            <person name="Labutti K."/>
            <person name="Andreopoulos B."/>
            <person name="Lipzen A."/>
            <person name="Chen C."/>
            <person name="Yanf M."/>
            <person name="Daum C."/>
            <person name="Ng V."/>
            <person name="Clum A."/>
            <person name="Ohm R."/>
            <person name="Martin F."/>
            <person name="Silar P."/>
            <person name="Natvig D."/>
            <person name="Lalanne C."/>
            <person name="Gautier V."/>
            <person name="Ament-Velasquez S.L."/>
            <person name="Kruys A."/>
            <person name="Hutchinson M.I."/>
            <person name="Powell A.J."/>
            <person name="Barry K."/>
            <person name="Miller A.N."/>
            <person name="Grigoriev I.V."/>
            <person name="Debuchy R."/>
            <person name="Gladieux P."/>
            <person name="Thoren M.H."/>
            <person name="Johannesson H."/>
        </authorList>
    </citation>
    <scope>NUCLEOTIDE SEQUENCE</scope>
    <source>
        <strain evidence="7">CBS 532.94</strain>
    </source>
</reference>
<feature type="region of interest" description="Disordered" evidence="5">
    <location>
        <begin position="1"/>
        <end position="42"/>
    </location>
</feature>
<proteinExistence type="predicted"/>
<organism evidence="7 8">
    <name type="scientific">Achaetomium macrosporum</name>
    <dbReference type="NCBI Taxonomy" id="79813"/>
    <lineage>
        <taxon>Eukaryota</taxon>
        <taxon>Fungi</taxon>
        <taxon>Dikarya</taxon>
        <taxon>Ascomycota</taxon>
        <taxon>Pezizomycotina</taxon>
        <taxon>Sordariomycetes</taxon>
        <taxon>Sordariomycetidae</taxon>
        <taxon>Sordariales</taxon>
        <taxon>Chaetomiaceae</taxon>
        <taxon>Achaetomium</taxon>
    </lineage>
</organism>
<keyword evidence="3" id="KW-0862">Zinc</keyword>
<keyword evidence="8" id="KW-1185">Reference proteome</keyword>
<evidence type="ECO:0000256" key="5">
    <source>
        <dbReference type="SAM" id="MobiDB-lite"/>
    </source>
</evidence>
<gene>
    <name evidence="7" type="ORF">C8A03DRAFT_37608</name>
</gene>
<feature type="compositionally biased region" description="Basic and acidic residues" evidence="5">
    <location>
        <begin position="8"/>
        <end position="18"/>
    </location>
</feature>
<dbReference type="Pfam" id="PF13445">
    <property type="entry name" value="zf-RING_UBOX"/>
    <property type="match status" value="1"/>
</dbReference>
<sequence length="221" mass="24991">MAQQHQSQVDRPEEDRPEASLWQDIRNYLEHKDDTDKPRPQPPVAICPICRIREFDILGIPRSSPDAMLAQGAVLVCGHMACSDCIGDWYSQCKTDRRPITCPMCRLNLKFDAPDCEHYSAPFFIPQAHEVSRHDFLQRMFPTISEGGTKPPRCNRCRSKNAEQVAAHLGGAIDQQRGEMVNSGQFTQPEVAFIHAANFRDLIIRYITHTSDSTWGAGQNV</sequence>
<evidence type="ECO:0000259" key="6">
    <source>
        <dbReference type="PROSITE" id="PS50089"/>
    </source>
</evidence>
<dbReference type="SMART" id="SM00184">
    <property type="entry name" value="RING"/>
    <property type="match status" value="1"/>
</dbReference>
<dbReference type="GO" id="GO:0008270">
    <property type="term" value="F:zinc ion binding"/>
    <property type="evidence" value="ECO:0007669"/>
    <property type="project" value="UniProtKB-KW"/>
</dbReference>
<reference evidence="7" key="1">
    <citation type="journal article" date="2023" name="Mol. Phylogenet. Evol.">
        <title>Genome-scale phylogeny and comparative genomics of the fungal order Sordariales.</title>
        <authorList>
            <person name="Hensen N."/>
            <person name="Bonometti L."/>
            <person name="Westerberg I."/>
            <person name="Brannstrom I.O."/>
            <person name="Guillou S."/>
            <person name="Cros-Aarteil S."/>
            <person name="Calhoun S."/>
            <person name="Haridas S."/>
            <person name="Kuo A."/>
            <person name="Mondo S."/>
            <person name="Pangilinan J."/>
            <person name="Riley R."/>
            <person name="LaButti K."/>
            <person name="Andreopoulos B."/>
            <person name="Lipzen A."/>
            <person name="Chen C."/>
            <person name="Yan M."/>
            <person name="Daum C."/>
            <person name="Ng V."/>
            <person name="Clum A."/>
            <person name="Steindorff A."/>
            <person name="Ohm R.A."/>
            <person name="Martin F."/>
            <person name="Silar P."/>
            <person name="Natvig D.O."/>
            <person name="Lalanne C."/>
            <person name="Gautier V."/>
            <person name="Ament-Velasquez S.L."/>
            <person name="Kruys A."/>
            <person name="Hutchinson M.I."/>
            <person name="Powell A.J."/>
            <person name="Barry K."/>
            <person name="Miller A.N."/>
            <person name="Grigoriev I.V."/>
            <person name="Debuchy R."/>
            <person name="Gladieux P."/>
            <person name="Hiltunen Thoren M."/>
            <person name="Johannesson H."/>
        </authorList>
    </citation>
    <scope>NUCLEOTIDE SEQUENCE</scope>
    <source>
        <strain evidence="7">CBS 532.94</strain>
    </source>
</reference>
<keyword evidence="2 4" id="KW-0863">Zinc-finger</keyword>
<evidence type="ECO:0000256" key="3">
    <source>
        <dbReference type="ARBA" id="ARBA00022833"/>
    </source>
</evidence>
<feature type="domain" description="RING-type" evidence="6">
    <location>
        <begin position="47"/>
        <end position="106"/>
    </location>
</feature>